<dbReference type="RefSeq" id="YP_009820426.1">
    <property type="nucleotide sequence ID" value="NC_048166.1"/>
</dbReference>
<reference evidence="1" key="1">
    <citation type="submission" date="2019-01" db="EMBL/GenBank/DDBJ databases">
        <authorList>
            <person name="Hylling O."/>
            <person name="Carstens A.B."/>
            <person name="Hansen L.H."/>
        </authorList>
    </citation>
    <scope>NUCLEOTIDE SEQUENCE [LARGE SCALE GENOMIC DNA]</scope>
</reference>
<proteinExistence type="predicted"/>
<name>A0A481W759_9CAUD</name>
<dbReference type="KEGG" id="vg:55011862"/>
<dbReference type="EMBL" id="MK473373">
    <property type="protein sequence ID" value="QBJ04478.1"/>
    <property type="molecule type" value="Genomic_DNA"/>
</dbReference>
<keyword evidence="2" id="KW-1185">Reference proteome</keyword>
<evidence type="ECO:0000313" key="1">
    <source>
        <dbReference type="EMBL" id="QBJ04478.1"/>
    </source>
</evidence>
<organism evidence="1 2">
    <name type="scientific">Pseudomonas phage Lana</name>
    <dbReference type="NCBI Taxonomy" id="2530172"/>
    <lineage>
        <taxon>Viruses</taxon>
        <taxon>Duplodnaviria</taxon>
        <taxon>Heunggongvirae</taxon>
        <taxon>Uroviricota</taxon>
        <taxon>Caudoviricetes</taxon>
        <taxon>Lanavirus</taxon>
        <taxon>Lanavirus lana</taxon>
    </lineage>
</organism>
<accession>A0A481W759</accession>
<evidence type="ECO:0000313" key="2">
    <source>
        <dbReference type="Proteomes" id="UP000293575"/>
    </source>
</evidence>
<dbReference type="GeneID" id="55011862"/>
<protein>
    <submittedName>
        <fullName evidence="1">Uncharacterized protein</fullName>
    </submittedName>
</protein>
<sequence>MTTKVKQDEFHSMRGHIADGVEIQMNNGDTLTLKAVMQGWQLFHGDRQWAPPTNSAYVIECLVFSYPNPEIGP</sequence>
<dbReference type="Proteomes" id="UP000293575">
    <property type="component" value="Segment"/>
</dbReference>